<dbReference type="SUPFAM" id="SSF48498">
    <property type="entry name" value="Tetracyclin repressor-like, C-terminal domain"/>
    <property type="match status" value="1"/>
</dbReference>
<keyword evidence="2" id="KW-0805">Transcription regulation</keyword>
<organism evidence="7 8">
    <name type="scientific">Pseudonocardia zijingensis</name>
    <dbReference type="NCBI Taxonomy" id="153376"/>
    <lineage>
        <taxon>Bacteria</taxon>
        <taxon>Bacillati</taxon>
        <taxon>Actinomycetota</taxon>
        <taxon>Actinomycetes</taxon>
        <taxon>Pseudonocardiales</taxon>
        <taxon>Pseudonocardiaceae</taxon>
        <taxon>Pseudonocardia</taxon>
    </lineage>
</organism>
<evidence type="ECO:0000256" key="1">
    <source>
        <dbReference type="ARBA" id="ARBA00022491"/>
    </source>
</evidence>
<dbReference type="RefSeq" id="WP_343944255.1">
    <property type="nucleotide sequence ID" value="NZ_BAAAHP010000163.1"/>
</dbReference>
<keyword evidence="1" id="KW-0678">Repressor</keyword>
<evidence type="ECO:0000256" key="2">
    <source>
        <dbReference type="ARBA" id="ARBA00023015"/>
    </source>
</evidence>
<proteinExistence type="predicted"/>
<keyword evidence="4" id="KW-0804">Transcription</keyword>
<keyword evidence="8" id="KW-1185">Reference proteome</keyword>
<evidence type="ECO:0000259" key="6">
    <source>
        <dbReference type="Pfam" id="PF13977"/>
    </source>
</evidence>
<evidence type="ECO:0000256" key="4">
    <source>
        <dbReference type="ARBA" id="ARBA00023163"/>
    </source>
</evidence>
<reference evidence="8" key="1">
    <citation type="journal article" date="2019" name="Int. J. Syst. Evol. Microbiol.">
        <title>The Global Catalogue of Microorganisms (GCM) 10K type strain sequencing project: providing services to taxonomists for standard genome sequencing and annotation.</title>
        <authorList>
            <consortium name="The Broad Institute Genomics Platform"/>
            <consortium name="The Broad Institute Genome Sequencing Center for Infectious Disease"/>
            <person name="Wu L."/>
            <person name="Ma J."/>
        </authorList>
    </citation>
    <scope>NUCLEOTIDE SEQUENCE [LARGE SCALE GENOMIC DNA]</scope>
    <source>
        <strain evidence="8">JCM 11117</strain>
    </source>
</reference>
<gene>
    <name evidence="7" type="ORF">GCM10009559_52580</name>
</gene>
<feature type="domain" description="HTH tetR-type" evidence="5">
    <location>
        <begin position="16"/>
        <end position="55"/>
    </location>
</feature>
<feature type="domain" description="BetI-type transcriptional repressor C-terminal" evidence="6">
    <location>
        <begin position="83"/>
        <end position="195"/>
    </location>
</feature>
<evidence type="ECO:0000313" key="8">
    <source>
        <dbReference type="Proteomes" id="UP001499967"/>
    </source>
</evidence>
<evidence type="ECO:0000256" key="3">
    <source>
        <dbReference type="ARBA" id="ARBA00023125"/>
    </source>
</evidence>
<dbReference type="Gene3D" id="1.10.357.10">
    <property type="entry name" value="Tetracycline Repressor, domain 2"/>
    <property type="match status" value="1"/>
</dbReference>
<dbReference type="InterPro" id="IPR050109">
    <property type="entry name" value="HTH-type_TetR-like_transc_reg"/>
</dbReference>
<dbReference type="InterPro" id="IPR009057">
    <property type="entry name" value="Homeodomain-like_sf"/>
</dbReference>
<comment type="caution">
    <text evidence="7">The sequence shown here is derived from an EMBL/GenBank/DDBJ whole genome shotgun (WGS) entry which is preliminary data.</text>
</comment>
<keyword evidence="3" id="KW-0238">DNA-binding</keyword>
<dbReference type="Pfam" id="PF13977">
    <property type="entry name" value="TetR_C_6"/>
    <property type="match status" value="1"/>
</dbReference>
<sequence length="201" mass="22257">MPKKVDHELQRRRIAEALWRLVGRGGLEAVSMRDVAAEAGLSSAQHYFANKDEMLRFALVYLVERSTRRIHQRIADSPERVPPRTVLKDVIADLLFSEEQYRDQARVWAGYLAKATVEPKLAEFYQTVYAELGDVVAGLFRAARDTGGAPADLDPDRAAVSLLALADGLTLHVLIGLRTHETALAALTDHLDALLRTSDDG</sequence>
<dbReference type="PANTHER" id="PTHR30055:SF228">
    <property type="entry name" value="TRANSCRIPTIONAL REGULATOR-RELATED"/>
    <property type="match status" value="1"/>
</dbReference>
<accession>A0ABP3YLS5</accession>
<dbReference type="SUPFAM" id="SSF46689">
    <property type="entry name" value="Homeodomain-like"/>
    <property type="match status" value="1"/>
</dbReference>
<dbReference type="InterPro" id="IPR001647">
    <property type="entry name" value="HTH_TetR"/>
</dbReference>
<dbReference type="EMBL" id="BAAAHP010000163">
    <property type="protein sequence ID" value="GAA0895742.1"/>
    <property type="molecule type" value="Genomic_DNA"/>
</dbReference>
<dbReference type="Pfam" id="PF00440">
    <property type="entry name" value="TetR_N"/>
    <property type="match status" value="1"/>
</dbReference>
<dbReference type="InterPro" id="IPR036271">
    <property type="entry name" value="Tet_transcr_reg_TetR-rel_C_sf"/>
</dbReference>
<dbReference type="Proteomes" id="UP001499967">
    <property type="component" value="Unassembled WGS sequence"/>
</dbReference>
<dbReference type="PANTHER" id="PTHR30055">
    <property type="entry name" value="HTH-TYPE TRANSCRIPTIONAL REGULATOR RUTR"/>
    <property type="match status" value="1"/>
</dbReference>
<evidence type="ECO:0000313" key="7">
    <source>
        <dbReference type="EMBL" id="GAA0895742.1"/>
    </source>
</evidence>
<name>A0ABP3YLS5_9PSEU</name>
<protein>
    <submittedName>
        <fullName evidence="7">TetR/AcrR family transcriptional regulator</fullName>
    </submittedName>
</protein>
<dbReference type="InterPro" id="IPR039538">
    <property type="entry name" value="BetI_C"/>
</dbReference>
<evidence type="ECO:0000259" key="5">
    <source>
        <dbReference type="Pfam" id="PF00440"/>
    </source>
</evidence>